<reference evidence="8" key="1">
    <citation type="submission" date="2020-08" db="EMBL/GenBank/DDBJ databases">
        <title>Spodoptera exigua strain:BAW_Kor-Di-RS1 Genome sequencing and assembly.</title>
        <authorList>
            <person name="Kim J."/>
            <person name="Nam H.Y."/>
            <person name="Kwon M."/>
            <person name="Choi J.H."/>
            <person name="Cho S.R."/>
            <person name="Kim G.-H."/>
        </authorList>
    </citation>
    <scope>NUCLEOTIDE SEQUENCE</scope>
    <source>
        <strain evidence="8">BAW_Kor-Di-RS1</strain>
        <tissue evidence="8">Whole-body</tissue>
    </source>
</reference>
<feature type="compositionally biased region" description="Basic and acidic residues" evidence="7">
    <location>
        <begin position="196"/>
        <end position="214"/>
    </location>
</feature>
<comment type="catalytic activity">
    <reaction evidence="6">
        <text>L-glutamyl-[protein] + L-glutamate + ATP = gamma-L-glutamyl-L-glutamyl-[protein] + ADP + phosphate + H(+)</text>
        <dbReference type="Rhea" id="RHEA:60144"/>
        <dbReference type="Rhea" id="RHEA-COMP:10208"/>
        <dbReference type="Rhea" id="RHEA-COMP:15517"/>
        <dbReference type="ChEBI" id="CHEBI:15378"/>
        <dbReference type="ChEBI" id="CHEBI:29973"/>
        <dbReference type="ChEBI" id="CHEBI:29985"/>
        <dbReference type="ChEBI" id="CHEBI:30616"/>
        <dbReference type="ChEBI" id="CHEBI:43474"/>
        <dbReference type="ChEBI" id="CHEBI:143622"/>
        <dbReference type="ChEBI" id="CHEBI:456216"/>
    </reaction>
    <physiologicalReaction direction="left-to-right" evidence="6">
        <dbReference type="Rhea" id="RHEA:60145"/>
    </physiologicalReaction>
</comment>
<evidence type="ECO:0000313" key="9">
    <source>
        <dbReference type="Proteomes" id="UP000648187"/>
    </source>
</evidence>
<sequence length="1134" mass="127166">MNSNTPHVSETSNPSTSGLMTDKPNEDRMRKCDDEASTKENEGSVSDWISGGPLGSKGAVLVFRSCVLASRTPSVESETKTVGNNTGTTILLNKAKNMARRLVAEPHTFSMRSKNIMHDVMETFGSSNNKYNGNAYVVRHVSDSNLAETVCVDEQGHEERDPSAHKRDIEDVLHDLSKITLKKHLNIENTTANIKPPEEPPPHGASKDGKDDKKGKKNKGKHKRKTPVSQRATSPNLDSDDSERLLVKEVESVKVLESSHMPARLLKITYKLVNTETKLLHRLLQAHGLQEAVSDTKDFNLLWSGLHPKPDVLRSLSPYQRVNHFPRILTVVHYRPQLVRAMLNAHGLCEVDQDCPTWNLMWSAPMIPFDVLQSMQVYQKVNHFPRSYELTRKDKLFKNVEKMQYFRGLKQFDFIPTTFLMPAEYKELCSTHYRTKGPWIVKPAASSRGRGIYIVNSPEQIPKGENVVVAKYIDKPLLIGGHKCDLRLYVCVTSIDPLLIYLYEEGLVRFATVKYDKTNKNLWNPCMHLCNYSINKYHTDYIKCDDPNAGNIGHKWTLSALLRHLRKQGRNTTALMAAIEDLVVKSILSSAQTITAAARVFVPNFFNCFELFGYDILIDDMLKPWLLEINLSPSLACESPLDARVKSALLADTLTLVGLPAVPMTKADISTQSNSLKMRIGAFPRPYLLIQCRRVHSAENVFVRGKRTSSDAHGSGGSGGTTTTGTTTSGSGSAASGLASLTGEELRLVRAVRAQYARRGGFVRIFPSQNSWQKYSQYLDPVTGIPVCSTSLNNNIPYQVVQHNYNLLVHSHVLPHFQHATVATSLTDTPQRLKRYEAVSITCQAPAVWLGETTPQHHDTRRAKELVKRQLMDGMKLTMGEARRAFGLFLTHVLKRVSSPSNELGVAHASLVLRFLRKASASLRMPYNVKSEFLKGSAMSGMGVSIYCRGVCRNLTTDIIIRIDLLLGSPAKMCDKDRCAVIAKQLNDFLYMYYRETDLYTDSEDKEGCVSNIHFAQFLYSASEADLEDVLLLQLKMENYQTTFLGDARNMFCVDLPPAKLCVEPPARHTLLKHLACLSPNNTRKYRPTDSQSRSETDTESEQTQPRFASSDLVLKESLKEEKPLNQALKYARS</sequence>
<dbReference type="SUPFAM" id="SSF56059">
    <property type="entry name" value="Glutathione synthetase ATP-binding domain-like"/>
    <property type="match status" value="1"/>
</dbReference>
<feature type="compositionally biased region" description="Polar residues" evidence="7">
    <location>
        <begin position="1"/>
        <end position="19"/>
    </location>
</feature>
<dbReference type="GO" id="GO:0036064">
    <property type="term" value="C:ciliary basal body"/>
    <property type="evidence" value="ECO:0007669"/>
    <property type="project" value="TreeGrafter"/>
</dbReference>
<evidence type="ECO:0000256" key="1">
    <source>
        <dbReference type="ARBA" id="ARBA00006820"/>
    </source>
</evidence>
<dbReference type="EMBL" id="JACKWZ010000095">
    <property type="protein sequence ID" value="KAF9416159.1"/>
    <property type="molecule type" value="Genomic_DNA"/>
</dbReference>
<dbReference type="GO" id="GO:0015631">
    <property type="term" value="F:tubulin binding"/>
    <property type="evidence" value="ECO:0007669"/>
    <property type="project" value="TreeGrafter"/>
</dbReference>
<dbReference type="PROSITE" id="PS51221">
    <property type="entry name" value="TTL"/>
    <property type="match status" value="1"/>
</dbReference>
<proteinExistence type="inferred from homology"/>
<evidence type="ECO:0000256" key="6">
    <source>
        <dbReference type="ARBA" id="ARBA00049274"/>
    </source>
</evidence>
<name>A0A835L4J9_SPOEX</name>
<feature type="region of interest" description="Disordered" evidence="7">
    <location>
        <begin position="1"/>
        <end position="50"/>
    </location>
</feature>
<dbReference type="PANTHER" id="PTHR12241:SF145">
    <property type="entry name" value="TUBULIN POLYGLUTAMYLASE TTLL5"/>
    <property type="match status" value="1"/>
</dbReference>
<evidence type="ECO:0000313" key="8">
    <source>
        <dbReference type="EMBL" id="KAF9416159.1"/>
    </source>
</evidence>
<dbReference type="Pfam" id="PF03133">
    <property type="entry name" value="TTL"/>
    <property type="match status" value="1"/>
</dbReference>
<dbReference type="AlphaFoldDB" id="A0A835L4J9"/>
<keyword evidence="2" id="KW-0436">Ligase</keyword>
<dbReference type="Gene3D" id="3.30.470.20">
    <property type="entry name" value="ATP-grasp fold, B domain"/>
    <property type="match status" value="1"/>
</dbReference>
<dbReference type="GO" id="GO:0070740">
    <property type="term" value="F:tubulin-glutamic acid ligase activity"/>
    <property type="evidence" value="ECO:0007669"/>
    <property type="project" value="TreeGrafter"/>
</dbReference>
<feature type="region of interest" description="Disordered" evidence="7">
    <location>
        <begin position="1083"/>
        <end position="1114"/>
    </location>
</feature>
<evidence type="ECO:0000256" key="2">
    <source>
        <dbReference type="ARBA" id="ARBA00022598"/>
    </source>
</evidence>
<gene>
    <name evidence="8" type="ORF">HW555_006411</name>
</gene>
<comment type="similarity">
    <text evidence="1">Belongs to the tubulin--tyrosine ligase family.</text>
</comment>
<dbReference type="InterPro" id="IPR004344">
    <property type="entry name" value="TTL/TTLL_fam"/>
</dbReference>
<protein>
    <recommendedName>
        <fullName evidence="5">Tubulin--tyrosine ligase-like protein 5</fullName>
    </recommendedName>
</protein>
<evidence type="ECO:0000256" key="3">
    <source>
        <dbReference type="ARBA" id="ARBA00022741"/>
    </source>
</evidence>
<comment type="caution">
    <text evidence="8">The sequence shown here is derived from an EMBL/GenBank/DDBJ whole genome shotgun (WGS) entry which is preliminary data.</text>
</comment>
<dbReference type="PANTHER" id="PTHR12241">
    <property type="entry name" value="TUBULIN POLYGLUTAMYLASE"/>
    <property type="match status" value="1"/>
</dbReference>
<evidence type="ECO:0000256" key="4">
    <source>
        <dbReference type="ARBA" id="ARBA00022840"/>
    </source>
</evidence>
<evidence type="ECO:0000256" key="7">
    <source>
        <dbReference type="SAM" id="MobiDB-lite"/>
    </source>
</evidence>
<accession>A0A835L4J9</accession>
<dbReference type="GO" id="GO:0000226">
    <property type="term" value="P:microtubule cytoskeleton organization"/>
    <property type="evidence" value="ECO:0007669"/>
    <property type="project" value="TreeGrafter"/>
</dbReference>
<feature type="region of interest" description="Disordered" evidence="7">
    <location>
        <begin position="706"/>
        <end position="736"/>
    </location>
</feature>
<feature type="compositionally biased region" description="Polar residues" evidence="7">
    <location>
        <begin position="1083"/>
        <end position="1094"/>
    </location>
</feature>
<feature type="compositionally biased region" description="Polar residues" evidence="7">
    <location>
        <begin position="227"/>
        <end position="237"/>
    </location>
</feature>
<evidence type="ECO:0000256" key="5">
    <source>
        <dbReference type="ARBA" id="ARBA00041448"/>
    </source>
</evidence>
<organism evidence="8 9">
    <name type="scientific">Spodoptera exigua</name>
    <name type="common">Beet armyworm</name>
    <name type="synonym">Noctua fulgens</name>
    <dbReference type="NCBI Taxonomy" id="7107"/>
    <lineage>
        <taxon>Eukaryota</taxon>
        <taxon>Metazoa</taxon>
        <taxon>Ecdysozoa</taxon>
        <taxon>Arthropoda</taxon>
        <taxon>Hexapoda</taxon>
        <taxon>Insecta</taxon>
        <taxon>Pterygota</taxon>
        <taxon>Neoptera</taxon>
        <taxon>Endopterygota</taxon>
        <taxon>Lepidoptera</taxon>
        <taxon>Glossata</taxon>
        <taxon>Ditrysia</taxon>
        <taxon>Noctuoidea</taxon>
        <taxon>Noctuidae</taxon>
        <taxon>Amphipyrinae</taxon>
        <taxon>Spodoptera</taxon>
    </lineage>
</organism>
<dbReference type="Proteomes" id="UP000648187">
    <property type="component" value="Unassembled WGS sequence"/>
</dbReference>
<keyword evidence="4" id="KW-0067">ATP-binding</keyword>
<feature type="region of interest" description="Disordered" evidence="7">
    <location>
        <begin position="189"/>
        <end position="243"/>
    </location>
</feature>
<dbReference type="GO" id="GO:0005524">
    <property type="term" value="F:ATP binding"/>
    <property type="evidence" value="ECO:0007669"/>
    <property type="project" value="UniProtKB-KW"/>
</dbReference>
<keyword evidence="9" id="KW-1185">Reference proteome</keyword>
<keyword evidence="3" id="KW-0547">Nucleotide-binding</keyword>
<feature type="compositionally biased region" description="Basic residues" evidence="7">
    <location>
        <begin position="215"/>
        <end position="226"/>
    </location>
</feature>
<feature type="compositionally biased region" description="Basic and acidic residues" evidence="7">
    <location>
        <begin position="23"/>
        <end position="42"/>
    </location>
</feature>
<feature type="compositionally biased region" description="Low complexity" evidence="7">
    <location>
        <begin position="723"/>
        <end position="736"/>
    </location>
</feature>